<dbReference type="AlphaFoldDB" id="A0A836H0T9"/>
<keyword evidence="2" id="KW-0472">Membrane</keyword>
<feature type="region of interest" description="Disordered" evidence="1">
    <location>
        <begin position="170"/>
        <end position="195"/>
    </location>
</feature>
<evidence type="ECO:0000313" key="5">
    <source>
        <dbReference type="Proteomes" id="UP000674143"/>
    </source>
</evidence>
<comment type="caution">
    <text evidence="4">The sequence shown here is derived from an EMBL/GenBank/DDBJ whole genome shotgun (WGS) entry which is preliminary data.</text>
</comment>
<feature type="compositionally biased region" description="Basic and acidic residues" evidence="1">
    <location>
        <begin position="239"/>
        <end position="250"/>
    </location>
</feature>
<evidence type="ECO:0000256" key="3">
    <source>
        <dbReference type="SAM" id="SignalP"/>
    </source>
</evidence>
<accession>A0A836H0T9</accession>
<dbReference type="RefSeq" id="XP_067064688.1">
    <property type="nucleotide sequence ID" value="XM_067206879.1"/>
</dbReference>
<keyword evidence="5" id="KW-1185">Reference proteome</keyword>
<gene>
    <name evidence="4" type="ORF">LSCM4_04902</name>
</gene>
<proteinExistence type="predicted"/>
<sequence>MAPLTTSSEVAALRRQWSRTPMSVHILKAALLLALLLLGACSSVSLAVDAVEKHPVTAREGMHAQFAWPASAAVTAALDMKGSDVHVLRKQLVREVNHQNWHLLDGDLLIPADAKNVARLHPRRDAPLKGVLECGSSPSQAAEARAEVDPHSPLAGVHRAGHVAVDTRQDSTLAGERHRRTEHHAHVTSSRHQHKTIADEAVVDAAEKYTEAQPSRITLDSLRLLILFKDEAADEEEGAEGHEHGDDKHAATHSRGSGYQRWRARNSNAHRGQSFSVSPGQQGVGERRVATASKPITAKVAAELHDMARRCDGRDAALVSRDAKGASTMQIEEEMCRRCLVASTRDSKGALITALQEGSSREHCLIVVADVGNDIPRSGNNAKGDAAILSLLVSILFGAFLFLF</sequence>
<dbReference type="Proteomes" id="UP000674143">
    <property type="component" value="Unassembled WGS sequence"/>
</dbReference>
<organism evidence="4 5">
    <name type="scientific">Leishmania orientalis</name>
    <dbReference type="NCBI Taxonomy" id="2249476"/>
    <lineage>
        <taxon>Eukaryota</taxon>
        <taxon>Discoba</taxon>
        <taxon>Euglenozoa</taxon>
        <taxon>Kinetoplastea</taxon>
        <taxon>Metakinetoplastina</taxon>
        <taxon>Trypanosomatida</taxon>
        <taxon>Trypanosomatidae</taxon>
        <taxon>Leishmaniinae</taxon>
        <taxon>Leishmania</taxon>
    </lineage>
</organism>
<dbReference type="GeneID" id="92360813"/>
<feature type="chain" id="PRO_5032908238" evidence="3">
    <location>
        <begin position="48"/>
        <end position="404"/>
    </location>
</feature>
<evidence type="ECO:0000256" key="1">
    <source>
        <dbReference type="SAM" id="MobiDB-lite"/>
    </source>
</evidence>
<reference evidence="5" key="1">
    <citation type="journal article" date="2021" name="Microbiol. Resour. Announc.">
        <title>LGAAP: Leishmaniinae Genome Assembly and Annotation Pipeline.</title>
        <authorList>
            <person name="Almutairi H."/>
            <person name="Urbaniak M.D."/>
            <person name="Bates M.D."/>
            <person name="Jariyapan N."/>
            <person name="Kwakye-Nuako G."/>
            <person name="Thomaz-Soccol V."/>
            <person name="Al-Salem W.S."/>
            <person name="Dillon R.J."/>
            <person name="Bates P.A."/>
            <person name="Gatherer D."/>
        </authorList>
    </citation>
    <scope>NUCLEOTIDE SEQUENCE [LARGE SCALE GENOMIC DNA]</scope>
</reference>
<dbReference type="KEGG" id="loi:92360813"/>
<feature type="compositionally biased region" description="Polar residues" evidence="1">
    <location>
        <begin position="265"/>
        <end position="281"/>
    </location>
</feature>
<reference evidence="5" key="2">
    <citation type="journal article" date="2021" name="Sci. Data">
        <title>Chromosome-scale genome sequencing, assembly and annotation of six genomes from subfamily Leishmaniinae.</title>
        <authorList>
            <person name="Almutairi H."/>
            <person name="Urbaniak M.D."/>
            <person name="Bates M.D."/>
            <person name="Jariyapan N."/>
            <person name="Kwakye-Nuako G."/>
            <person name="Thomaz Soccol V."/>
            <person name="Al-Salem W.S."/>
            <person name="Dillon R.J."/>
            <person name="Bates P.A."/>
            <person name="Gatherer D."/>
        </authorList>
    </citation>
    <scope>NUCLEOTIDE SEQUENCE [LARGE SCALE GENOMIC DNA]</scope>
</reference>
<dbReference type="EMBL" id="JAFHLR010000014">
    <property type="protein sequence ID" value="KAG5483749.1"/>
    <property type="molecule type" value="Genomic_DNA"/>
</dbReference>
<evidence type="ECO:0000313" key="4">
    <source>
        <dbReference type="EMBL" id="KAG5483749.1"/>
    </source>
</evidence>
<keyword evidence="3" id="KW-0732">Signal</keyword>
<keyword evidence="2" id="KW-1133">Transmembrane helix</keyword>
<feature type="signal peptide" evidence="3">
    <location>
        <begin position="1"/>
        <end position="47"/>
    </location>
</feature>
<protein>
    <submittedName>
        <fullName evidence="4">Uncharacterized protein</fullName>
    </submittedName>
</protein>
<feature type="region of interest" description="Disordered" evidence="1">
    <location>
        <begin position="235"/>
        <end position="291"/>
    </location>
</feature>
<evidence type="ECO:0000256" key="2">
    <source>
        <dbReference type="SAM" id="Phobius"/>
    </source>
</evidence>
<feature type="transmembrane region" description="Helical" evidence="2">
    <location>
        <begin position="386"/>
        <end position="403"/>
    </location>
</feature>
<name>A0A836H0T9_9TRYP</name>
<keyword evidence="2" id="KW-0812">Transmembrane</keyword>